<evidence type="ECO:0000313" key="2">
    <source>
        <dbReference type="EMBL" id="AGF71569.1"/>
    </source>
</evidence>
<name>M1MV26_9CORY</name>
<dbReference type="KEGG" id="chn:A605_02775"/>
<feature type="compositionally biased region" description="Acidic residues" evidence="1">
    <location>
        <begin position="108"/>
        <end position="117"/>
    </location>
</feature>
<sequence length="128" mass="14409">MTPTPEELAQLRADMEAEDRRREEMEERRKGRGPVTDYPLPGSGRETLSETGARIYGRTPARPAEDELARRVDRATGATADAVYVTESREPEVPRRRAVDRGPWPGGGEDDGGEDLDQIGRRMFLRTR</sequence>
<dbReference type="Proteomes" id="UP000011723">
    <property type="component" value="Chromosome"/>
</dbReference>
<gene>
    <name evidence="2" type="ORF">A605_02775</name>
</gene>
<feature type="region of interest" description="Disordered" evidence="1">
    <location>
        <begin position="1"/>
        <end position="69"/>
    </location>
</feature>
<dbReference type="AlphaFoldDB" id="M1MV26"/>
<feature type="compositionally biased region" description="Basic and acidic residues" evidence="1">
    <location>
        <begin position="13"/>
        <end position="29"/>
    </location>
</feature>
<dbReference type="RefSeq" id="WP_015399990.1">
    <property type="nucleotide sequence ID" value="NC_020302.1"/>
</dbReference>
<evidence type="ECO:0000256" key="1">
    <source>
        <dbReference type="SAM" id="MobiDB-lite"/>
    </source>
</evidence>
<proteinExistence type="predicted"/>
<feature type="compositionally biased region" description="Basic and acidic residues" evidence="1">
    <location>
        <begin position="87"/>
        <end position="100"/>
    </location>
</feature>
<dbReference type="HOGENOM" id="CLU_1955895_0_0_11"/>
<evidence type="ECO:0000313" key="3">
    <source>
        <dbReference type="Proteomes" id="UP000011723"/>
    </source>
</evidence>
<organism evidence="2 3">
    <name type="scientific">Corynebacterium halotolerans YIM 70093 = DSM 44683</name>
    <dbReference type="NCBI Taxonomy" id="1121362"/>
    <lineage>
        <taxon>Bacteria</taxon>
        <taxon>Bacillati</taxon>
        <taxon>Actinomycetota</taxon>
        <taxon>Actinomycetes</taxon>
        <taxon>Mycobacteriales</taxon>
        <taxon>Corynebacteriaceae</taxon>
        <taxon>Corynebacterium</taxon>
    </lineage>
</organism>
<feature type="region of interest" description="Disordered" evidence="1">
    <location>
        <begin position="86"/>
        <end position="128"/>
    </location>
</feature>
<reference evidence="2 3" key="1">
    <citation type="journal article" date="2012" name="Stand. Genomic Sci.">
        <title>Genome sequence of the halotolerant bacterium Corynebacterium halotolerans type strain YIM 70093(T) (= DSM 44683(T)).</title>
        <authorList>
            <person name="Ruckert C."/>
            <person name="Albersmeier A."/>
            <person name="Al-Dilaimi A."/>
            <person name="Niehaus K."/>
            <person name="Szczepanowski R."/>
            <person name="Kalinowski J."/>
        </authorList>
    </citation>
    <scope>NUCLEOTIDE SEQUENCE [LARGE SCALE GENOMIC DNA]</scope>
    <source>
        <strain evidence="2">YIM 70093</strain>
    </source>
</reference>
<accession>M1MV26</accession>
<protein>
    <submittedName>
        <fullName evidence="2">Uncharacterized protein</fullName>
    </submittedName>
</protein>
<dbReference type="PATRIC" id="fig|1121362.3.peg.557"/>
<dbReference type="EMBL" id="CP003697">
    <property type="protein sequence ID" value="AGF71569.1"/>
    <property type="molecule type" value="Genomic_DNA"/>
</dbReference>
<keyword evidence="3" id="KW-1185">Reference proteome</keyword>
<dbReference type="STRING" id="1121362.A605_02775"/>